<keyword evidence="6" id="KW-1185">Reference proteome</keyword>
<dbReference type="InterPro" id="IPR013780">
    <property type="entry name" value="Glyco_hydro_b"/>
</dbReference>
<name>A0A6G6SK48_PROVU</name>
<evidence type="ECO:0000256" key="1">
    <source>
        <dbReference type="ARBA" id="ARBA00008061"/>
    </source>
</evidence>
<dbReference type="PANTHER" id="PTHR43002">
    <property type="entry name" value="GLYCOGEN DEBRANCHING ENZYME"/>
    <property type="match status" value="1"/>
</dbReference>
<dbReference type="InterPro" id="IPR017853">
    <property type="entry name" value="GH"/>
</dbReference>
<evidence type="ECO:0000313" key="6">
    <source>
        <dbReference type="Proteomes" id="UP000503287"/>
    </source>
</evidence>
<feature type="domain" description="Glycosyl hydrolase family 13 catalytic" evidence="4">
    <location>
        <begin position="184"/>
        <end position="567"/>
    </location>
</feature>
<evidence type="ECO:0000313" key="5">
    <source>
        <dbReference type="EMBL" id="QIF94126.1"/>
    </source>
</evidence>
<dbReference type="SUPFAM" id="SSF51011">
    <property type="entry name" value="Glycosyl hydrolase domain"/>
    <property type="match status" value="1"/>
</dbReference>
<dbReference type="Pfam" id="PF02922">
    <property type="entry name" value="CBM_48"/>
    <property type="match status" value="1"/>
</dbReference>
<evidence type="ECO:0000259" key="4">
    <source>
        <dbReference type="SMART" id="SM00642"/>
    </source>
</evidence>
<dbReference type="GO" id="GO:0005980">
    <property type="term" value="P:glycogen catabolic process"/>
    <property type="evidence" value="ECO:0007669"/>
    <property type="project" value="InterPro"/>
</dbReference>
<dbReference type="NCBIfam" id="TIGR02100">
    <property type="entry name" value="glgX_debranch"/>
    <property type="match status" value="1"/>
</dbReference>
<dbReference type="EMBL" id="CP047344">
    <property type="protein sequence ID" value="QIF94126.1"/>
    <property type="molecule type" value="Genomic_DNA"/>
</dbReference>
<dbReference type="CDD" id="cd02856">
    <property type="entry name" value="E_set_GDE_Isoamylase_N"/>
    <property type="match status" value="1"/>
</dbReference>
<evidence type="ECO:0000256" key="2">
    <source>
        <dbReference type="ARBA" id="ARBA00022801"/>
    </source>
</evidence>
<evidence type="ECO:0000256" key="3">
    <source>
        <dbReference type="ARBA" id="ARBA00023295"/>
    </source>
</evidence>
<dbReference type="Pfam" id="PF18390">
    <property type="entry name" value="GlgX_C"/>
    <property type="match status" value="1"/>
</dbReference>
<organism evidence="5 6">
    <name type="scientific">Proteus vulgaris</name>
    <dbReference type="NCBI Taxonomy" id="585"/>
    <lineage>
        <taxon>Bacteria</taxon>
        <taxon>Pseudomonadati</taxon>
        <taxon>Pseudomonadota</taxon>
        <taxon>Gammaproteobacteria</taxon>
        <taxon>Enterobacterales</taxon>
        <taxon>Morganellaceae</taxon>
        <taxon>Proteus</taxon>
    </lineage>
</organism>
<dbReference type="InterPro" id="IPR011837">
    <property type="entry name" value="Glycogen_debranch_GlgX"/>
</dbReference>
<dbReference type="GO" id="GO:0004135">
    <property type="term" value="F:amylo-alpha-1,6-glucosidase activity"/>
    <property type="evidence" value="ECO:0007669"/>
    <property type="project" value="InterPro"/>
</dbReference>
<sequence>MSLDYGRPFPMGSHYDGYGVNFTLFSENATKVILCLFDKAGKEIRYPLPGKTGAIWHGYLPGAGPGLHYGYRVEGEWNPEQGLFYQPQQLLLDPYARQVTGIVDNTLPYTSPVFNALEHDDSAITPKAVITDDSGCFCHYYKEKGTYHRLNTPWSETIIYEGHVKGLTKLHPDIPETIAGTYAALGHPAFISHLKKLGITALELLPIQYHLTEPHLHKIGLKNYWGYNVLAPFALSTQYYSNTGRNIIDEFREAVRCLHKANIEVILDVVFNHTAELSDQYEGYIVSQRGIDNKSYYWLNDEHKAQNWTGCGNTLNLSRPETVQWVMDCLRYWVTEFHIDGFRFDLATSLGRVPYFDTQSPLLTAIRQDPLLSRIKLIAEPWDLGSDGYQVGNFPVPFTEWNDGYRDVIRRFWLWRDVSIATFADNITGSAKLYHKNGRPPYSSINMITSHDGFTLRDLVSYQNKHNEENGESNLDGHNTNYSVNFGEEGLIVNEKIGQYRLLATRNMLATLLLSRGTPHLLAGDEVGNTQYGNNNAYCQDNKVSWIKWFHQPYDLTDYIRHLIELRHQITPLSSLKWWEEDSENVIWLNQDAQPMSHEDWQQLPPSPLQLFLAQQWILMINPLRNSAVFSLPEGSWSCLLDTASWPLCHPTQSQHCEVQPNSITLWRNSVFYTQSSTEKLPNISSQVK</sequence>
<comment type="similarity">
    <text evidence="1">Belongs to the glycosyl hydrolase 13 family.</text>
</comment>
<dbReference type="Gene3D" id="2.60.40.1180">
    <property type="entry name" value="Golgi alpha-mannosidase II"/>
    <property type="match status" value="1"/>
</dbReference>
<dbReference type="InterPro" id="IPR006047">
    <property type="entry name" value="GH13_cat_dom"/>
</dbReference>
<dbReference type="InterPro" id="IPR014756">
    <property type="entry name" value="Ig_E-set"/>
</dbReference>
<dbReference type="SUPFAM" id="SSF51445">
    <property type="entry name" value="(Trans)glycosidases"/>
    <property type="match status" value="1"/>
</dbReference>
<dbReference type="CDD" id="cd11326">
    <property type="entry name" value="AmyAc_Glg_debranch"/>
    <property type="match status" value="1"/>
</dbReference>
<dbReference type="AlphaFoldDB" id="A0A6G6SK48"/>
<proteinExistence type="inferred from homology"/>
<keyword evidence="3" id="KW-0326">Glycosidase</keyword>
<keyword evidence="2" id="KW-0378">Hydrolase</keyword>
<dbReference type="SUPFAM" id="SSF81296">
    <property type="entry name" value="E set domains"/>
    <property type="match status" value="1"/>
</dbReference>
<dbReference type="Gene3D" id="3.20.20.80">
    <property type="entry name" value="Glycosidases"/>
    <property type="match status" value="1"/>
</dbReference>
<dbReference type="Gene3D" id="2.60.40.10">
    <property type="entry name" value="Immunoglobulins"/>
    <property type="match status" value="1"/>
</dbReference>
<gene>
    <name evidence="5" type="primary">glgX</name>
    <name evidence="5" type="ORF">GTH24_09560</name>
</gene>
<dbReference type="InterPro" id="IPR013783">
    <property type="entry name" value="Ig-like_fold"/>
</dbReference>
<dbReference type="Pfam" id="PF00128">
    <property type="entry name" value="Alpha-amylase"/>
    <property type="match status" value="1"/>
</dbReference>
<dbReference type="RefSeq" id="WP_164526330.1">
    <property type="nucleotide sequence ID" value="NZ_CP047344.1"/>
</dbReference>
<reference evidence="5 6" key="1">
    <citation type="submission" date="2020-01" db="EMBL/GenBank/DDBJ databases">
        <title>The genomic epidemiology of tigecycline resistance gene tet(X) variants in a swine farm in China.</title>
        <authorList>
            <person name="Peng K."/>
            <person name="Li R."/>
        </authorList>
    </citation>
    <scope>NUCLEOTIDE SEQUENCE [LARGE SCALE GENOMIC DNA]</scope>
    <source>
        <strain evidence="5 6">ZN3</strain>
    </source>
</reference>
<accession>A0A6G6SK48</accession>
<dbReference type="InterPro" id="IPR044505">
    <property type="entry name" value="GlgX_Isoamylase_N_E_set"/>
</dbReference>
<dbReference type="InterPro" id="IPR004193">
    <property type="entry name" value="Glyco_hydro_13_N"/>
</dbReference>
<protein>
    <submittedName>
        <fullName evidence="5">Glycogen debranching protein GlgX</fullName>
    </submittedName>
</protein>
<dbReference type="SMART" id="SM00642">
    <property type="entry name" value="Aamy"/>
    <property type="match status" value="1"/>
</dbReference>
<dbReference type="Proteomes" id="UP000503287">
    <property type="component" value="Chromosome"/>
</dbReference>
<dbReference type="InterPro" id="IPR040784">
    <property type="entry name" value="GlgX_C"/>
</dbReference>